<feature type="transmembrane region" description="Helical" evidence="1">
    <location>
        <begin position="12"/>
        <end position="40"/>
    </location>
</feature>
<name>A0ABV1BE91_9FIRM</name>
<sequence>MIFLKQIKIACTGYILVSGAFGVIVILKNTLFFAGCALLAEGCMRHYIVKHTAQLPDYHYLNEKQLSK</sequence>
<evidence type="ECO:0000313" key="3">
    <source>
        <dbReference type="Proteomes" id="UP001473063"/>
    </source>
</evidence>
<keyword evidence="1" id="KW-0812">Transmembrane</keyword>
<evidence type="ECO:0000313" key="2">
    <source>
        <dbReference type="EMBL" id="MEQ2370949.1"/>
    </source>
</evidence>
<proteinExistence type="predicted"/>
<dbReference type="EMBL" id="JBBMEJ010000008">
    <property type="protein sequence ID" value="MEQ2370949.1"/>
    <property type="molecule type" value="Genomic_DNA"/>
</dbReference>
<gene>
    <name evidence="2" type="ORF">WMO28_08320</name>
</gene>
<dbReference type="Proteomes" id="UP001473063">
    <property type="component" value="Unassembled WGS sequence"/>
</dbReference>
<comment type="caution">
    <text evidence="2">The sequence shown here is derived from an EMBL/GenBank/DDBJ whole genome shotgun (WGS) entry which is preliminary data.</text>
</comment>
<evidence type="ECO:0000256" key="1">
    <source>
        <dbReference type="SAM" id="Phobius"/>
    </source>
</evidence>
<organism evidence="2 3">
    <name type="scientific">Blautia aquisgranensis</name>
    <dbReference type="NCBI Taxonomy" id="3133153"/>
    <lineage>
        <taxon>Bacteria</taxon>
        <taxon>Bacillati</taxon>
        <taxon>Bacillota</taxon>
        <taxon>Clostridia</taxon>
        <taxon>Lachnospirales</taxon>
        <taxon>Lachnospiraceae</taxon>
        <taxon>Blautia</taxon>
    </lineage>
</organism>
<keyword evidence="3" id="KW-1185">Reference proteome</keyword>
<accession>A0ABV1BE91</accession>
<dbReference type="RefSeq" id="WP_173737344.1">
    <property type="nucleotide sequence ID" value="NZ_JBBMEJ010000008.1"/>
</dbReference>
<protein>
    <submittedName>
        <fullName evidence="2">Uncharacterized protein</fullName>
    </submittedName>
</protein>
<keyword evidence="1" id="KW-0472">Membrane</keyword>
<keyword evidence="1" id="KW-1133">Transmembrane helix</keyword>
<reference evidence="2 3" key="1">
    <citation type="submission" date="2024-03" db="EMBL/GenBank/DDBJ databases">
        <title>Human intestinal bacterial collection.</title>
        <authorList>
            <person name="Pauvert C."/>
            <person name="Hitch T.C.A."/>
            <person name="Clavel T."/>
        </authorList>
    </citation>
    <scope>NUCLEOTIDE SEQUENCE [LARGE SCALE GENOMIC DNA]</scope>
    <source>
        <strain evidence="2 3">CLA-JM-H16</strain>
    </source>
</reference>